<dbReference type="OrthoDB" id="9978887at2"/>
<organism evidence="1 2">
    <name type="scientific">Clostridium perfringens</name>
    <dbReference type="NCBI Taxonomy" id="1502"/>
    <lineage>
        <taxon>Bacteria</taxon>
        <taxon>Bacillati</taxon>
        <taxon>Bacillota</taxon>
        <taxon>Clostridia</taxon>
        <taxon>Eubacteriales</taxon>
        <taxon>Clostridiaceae</taxon>
        <taxon>Clostridium</taxon>
    </lineage>
</organism>
<proteinExistence type="predicted"/>
<dbReference type="RefSeq" id="WP_061428030.1">
    <property type="nucleotide sequence ID" value="NZ_CATNZO010000001.1"/>
</dbReference>
<protein>
    <submittedName>
        <fullName evidence="1">Uncharacterized protein</fullName>
    </submittedName>
</protein>
<name>A0A127EIH2_CLOPF</name>
<dbReference type="EMBL" id="CP010994">
    <property type="protein sequence ID" value="AMN35722.1"/>
    <property type="molecule type" value="Genomic_DNA"/>
</dbReference>
<dbReference type="PATRIC" id="fig|1502.177.peg.1669"/>
<evidence type="ECO:0000313" key="1">
    <source>
        <dbReference type="EMBL" id="AMN35722.1"/>
    </source>
</evidence>
<sequence>MLDLSVLKEKVWDVKLFDGEVLHIKRPSQKMVIEMMGYEETFKKQKDAKKTLGTFTKMILDILNHNTEGRVFTEEYIDENFDLTLGLALVQSYMEFVKEVNSNPN</sequence>
<gene>
    <name evidence="1" type="ORF">JFP838_08150</name>
</gene>
<dbReference type="AlphaFoldDB" id="A0A127EIH2"/>
<accession>A0A127EIH2</accession>
<dbReference type="Proteomes" id="UP000070260">
    <property type="component" value="Chromosome"/>
</dbReference>
<reference evidence="1 2" key="1">
    <citation type="journal article" date="2016" name="PLoS ONE">
        <title>Plasmid Characterization and Chromosome Analysis of Two netF+ Clostridium perfringens Isolates Associated with Foal and Canine Necrotizing Enteritis.</title>
        <authorList>
            <person name="Mehdizadeh Gohari I."/>
            <person name="Kropinski A.M."/>
            <person name="Weese S.J."/>
            <person name="Parreira V.R."/>
            <person name="Whitehead A.E."/>
            <person name="Boerlin P."/>
            <person name="Prescott J.F."/>
        </authorList>
    </citation>
    <scope>NUCLEOTIDE SEQUENCE [LARGE SCALE GENOMIC DNA]</scope>
    <source>
        <strain evidence="1 2">JP838</strain>
    </source>
</reference>
<evidence type="ECO:0000313" key="2">
    <source>
        <dbReference type="Proteomes" id="UP000070260"/>
    </source>
</evidence>